<name>A0A0L1J2R0_ASPN3</name>
<comment type="catalytic activity">
    <reaction evidence="1 10">
        <text>[protein]-peptidylproline (omega=180) = [protein]-peptidylproline (omega=0)</text>
        <dbReference type="Rhea" id="RHEA:16237"/>
        <dbReference type="Rhea" id="RHEA-COMP:10747"/>
        <dbReference type="Rhea" id="RHEA-COMP:10748"/>
        <dbReference type="ChEBI" id="CHEBI:83833"/>
        <dbReference type="ChEBI" id="CHEBI:83834"/>
        <dbReference type="EC" id="5.2.1.8"/>
    </reaction>
</comment>
<dbReference type="InterPro" id="IPR037218">
    <property type="entry name" value="PTPA_sf"/>
</dbReference>
<dbReference type="STRING" id="1509407.A0A0L1J2R0"/>
<dbReference type="Gene3D" id="1.20.120.1150">
    <property type="match status" value="1"/>
</dbReference>
<evidence type="ECO:0000313" key="12">
    <source>
        <dbReference type="EMBL" id="KNG86034.1"/>
    </source>
</evidence>
<evidence type="ECO:0000256" key="8">
    <source>
        <dbReference type="ARBA" id="ARBA00023242"/>
    </source>
</evidence>
<dbReference type="EC" id="5.2.1.8" evidence="10"/>
<dbReference type="GO" id="GO:0005737">
    <property type="term" value="C:cytoplasm"/>
    <property type="evidence" value="ECO:0007669"/>
    <property type="project" value="UniProtKB-SubCell"/>
</dbReference>
<dbReference type="GO" id="GO:0003755">
    <property type="term" value="F:peptidyl-prolyl cis-trans isomerase activity"/>
    <property type="evidence" value="ECO:0007669"/>
    <property type="project" value="UniProtKB-KW"/>
</dbReference>
<reference evidence="12 13" key="1">
    <citation type="submission" date="2014-06" db="EMBL/GenBank/DDBJ databases">
        <title>The Genome of the Aflatoxigenic Filamentous Fungus Aspergillus nomius.</title>
        <authorList>
            <person name="Moore M.G."/>
            <person name="Shannon B.M."/>
            <person name="Brian M.M."/>
        </authorList>
    </citation>
    <scope>NUCLEOTIDE SEQUENCE [LARGE SCALE GENOMIC DNA]</scope>
    <source>
        <strain evidence="12 13">NRRL 13137</strain>
    </source>
</reference>
<organism evidence="12 13">
    <name type="scientific">Aspergillus nomiae NRRL (strain ATCC 15546 / NRRL 13137 / CBS 260.88 / M93)</name>
    <dbReference type="NCBI Taxonomy" id="1509407"/>
    <lineage>
        <taxon>Eukaryota</taxon>
        <taxon>Fungi</taxon>
        <taxon>Dikarya</taxon>
        <taxon>Ascomycota</taxon>
        <taxon>Pezizomycotina</taxon>
        <taxon>Eurotiomycetes</taxon>
        <taxon>Eurotiomycetidae</taxon>
        <taxon>Eurotiales</taxon>
        <taxon>Aspergillaceae</taxon>
        <taxon>Aspergillus</taxon>
        <taxon>Aspergillus subgen. Circumdati</taxon>
    </lineage>
</organism>
<dbReference type="SUPFAM" id="SSF140984">
    <property type="entry name" value="PTPA-like"/>
    <property type="match status" value="1"/>
</dbReference>
<dbReference type="Proteomes" id="UP000037505">
    <property type="component" value="Unassembled WGS sequence"/>
</dbReference>
<evidence type="ECO:0000256" key="5">
    <source>
        <dbReference type="ARBA" id="ARBA00022490"/>
    </source>
</evidence>
<dbReference type="InterPro" id="IPR004327">
    <property type="entry name" value="Phstyr_phstse_ac"/>
</dbReference>
<evidence type="ECO:0000256" key="9">
    <source>
        <dbReference type="ARBA" id="ARBA00025287"/>
    </source>
</evidence>
<evidence type="ECO:0000256" key="3">
    <source>
        <dbReference type="ARBA" id="ARBA00004496"/>
    </source>
</evidence>
<keyword evidence="7 10" id="KW-0413">Isomerase</keyword>
<dbReference type="AlphaFoldDB" id="A0A0L1J2R0"/>
<dbReference type="InterPro" id="IPR043170">
    <property type="entry name" value="PTPA_C_lid"/>
</dbReference>
<evidence type="ECO:0000256" key="4">
    <source>
        <dbReference type="ARBA" id="ARBA00011019"/>
    </source>
</evidence>
<evidence type="ECO:0000256" key="11">
    <source>
        <dbReference type="SAM" id="MobiDB-lite"/>
    </source>
</evidence>
<dbReference type="GO" id="GO:0008160">
    <property type="term" value="F:protein tyrosine phosphatase activator activity"/>
    <property type="evidence" value="ECO:0007669"/>
    <property type="project" value="TreeGrafter"/>
</dbReference>
<keyword evidence="8" id="KW-0539">Nucleus</keyword>
<evidence type="ECO:0000256" key="2">
    <source>
        <dbReference type="ARBA" id="ARBA00004123"/>
    </source>
</evidence>
<dbReference type="PANTHER" id="PTHR10012:SF3">
    <property type="entry name" value="SERINE_THREONINE-PROTEIN PHOSPHATASE 2A ACTIVATOR 1"/>
    <property type="match status" value="1"/>
</dbReference>
<dbReference type="RefSeq" id="XP_015406957.1">
    <property type="nucleotide sequence ID" value="XM_015550884.1"/>
</dbReference>
<dbReference type="OrthoDB" id="16120at2759"/>
<sequence length="496" mass="56150">MATNGFSVRSLLTIDPSVGHIFLQPSKRINETDDVSEFLCSRAYVDIMTFLLQLNRSMFPAKLPDGRVQPWPLKSEVVEFSAPVRRLQQLLLKLEGLLHATPLVGGERRFADKGYRNWQDKVKENASSFLEECLSSEILHTPSSDPEGPTAEVELMEYFLGSWGSRERMDYGTGHELSFLAFLAAIWKLNGFPKNSPGVEERAIVIGVIEPYLELVRAVIKKYKLEPAGSHGVWGLDDHSFVPYIFGSAQFSPAISDSDLVPEVGSLPDAPDPAGVAKANIVEKERRVNMYFSAVGFIYDVKQGPFWEHSQMLYDISGVPAGWAKINKGMIKMYNAEVLSKFPVVQHFRFGSLFSWDRDPSAIPPPPRAHTLSGPESRPREVPGSIRQDRARERKLLGPPHLRVFHRHQPELRRRGQLQELAEGHLLRPEYHQHFPIPPDFLQVPWPLPELPGRVRNQLGRPLLVMPMILLRKLPGQDNMMAYGDEKLLLLLVYMI</sequence>
<proteinExistence type="inferred from homology"/>
<accession>A0A0L1J2R0</accession>
<keyword evidence="13" id="KW-1185">Reference proteome</keyword>
<dbReference type="GO" id="GO:0005634">
    <property type="term" value="C:nucleus"/>
    <property type="evidence" value="ECO:0007669"/>
    <property type="project" value="UniProtKB-SubCell"/>
</dbReference>
<gene>
    <name evidence="12" type="ORF">ANOM_005627</name>
</gene>
<dbReference type="PANTHER" id="PTHR10012">
    <property type="entry name" value="SERINE/THREONINE-PROTEIN PHOSPHATASE 2A REGULATORY SUBUNIT B"/>
    <property type="match status" value="1"/>
</dbReference>
<evidence type="ECO:0000313" key="13">
    <source>
        <dbReference type="Proteomes" id="UP000037505"/>
    </source>
</evidence>
<comment type="subcellular location">
    <subcellularLocation>
        <location evidence="3 10">Cytoplasm</location>
    </subcellularLocation>
    <subcellularLocation>
        <location evidence="2">Nucleus</location>
    </subcellularLocation>
</comment>
<keyword evidence="5 10" id="KW-0963">Cytoplasm</keyword>
<keyword evidence="6 10" id="KW-0697">Rotamase</keyword>
<protein>
    <recommendedName>
        <fullName evidence="10">Serine/threonine-protein phosphatase 2A activator</fullName>
        <ecNumber evidence="10">5.2.1.8</ecNumber>
    </recommendedName>
    <alternativeName>
        <fullName evidence="10">Phosphotyrosyl phosphatase activator</fullName>
    </alternativeName>
</protein>
<comment type="caution">
    <text evidence="12">The sequence shown here is derived from an EMBL/GenBank/DDBJ whole genome shotgun (WGS) entry which is preliminary data.</text>
</comment>
<dbReference type="GO" id="GO:0007052">
    <property type="term" value="P:mitotic spindle organization"/>
    <property type="evidence" value="ECO:0007669"/>
    <property type="project" value="TreeGrafter"/>
</dbReference>
<evidence type="ECO:0000256" key="1">
    <source>
        <dbReference type="ARBA" id="ARBA00000971"/>
    </source>
</evidence>
<dbReference type="GeneID" id="26807431"/>
<evidence type="ECO:0000256" key="10">
    <source>
        <dbReference type="RuleBase" id="RU361210"/>
    </source>
</evidence>
<feature type="compositionally biased region" description="Basic and acidic residues" evidence="11">
    <location>
        <begin position="377"/>
        <end position="393"/>
    </location>
</feature>
<dbReference type="Pfam" id="PF03095">
    <property type="entry name" value="PTPA"/>
    <property type="match status" value="1"/>
</dbReference>
<dbReference type="EMBL" id="JNOM01000131">
    <property type="protein sequence ID" value="KNG86034.1"/>
    <property type="molecule type" value="Genomic_DNA"/>
</dbReference>
<comment type="function">
    <text evidence="9">PPIases accelerate the folding of proteins. It catalyzes the cis-trans isomerization of proline imidic peptide bonds in oligopeptides. Acts as a regulatory subunit for PP2A-like phosphatases modulating their activity or substrate specificity, probably by inducing a conformational change in the catalytic subunit, a direct target of the PPIase. Can reactivate inactive phosphatase PP2A-phosphatase methylesterase complexes (PP2Ai) in presence of ATP and Mg(2+) by dissociating the inactive form from the complex.</text>
</comment>
<dbReference type="GO" id="GO:0000159">
    <property type="term" value="C:protein phosphatase type 2A complex"/>
    <property type="evidence" value="ECO:0007669"/>
    <property type="project" value="TreeGrafter"/>
</dbReference>
<dbReference type="FunFam" id="1.20.120.1150:FF:000003">
    <property type="entry name" value="Serine/threonine-protein phosphatase 2A activator"/>
    <property type="match status" value="1"/>
</dbReference>
<feature type="region of interest" description="Disordered" evidence="11">
    <location>
        <begin position="364"/>
        <end position="393"/>
    </location>
</feature>
<evidence type="ECO:0000256" key="6">
    <source>
        <dbReference type="ARBA" id="ARBA00023110"/>
    </source>
</evidence>
<evidence type="ECO:0000256" key="7">
    <source>
        <dbReference type="ARBA" id="ARBA00023235"/>
    </source>
</evidence>
<comment type="similarity">
    <text evidence="4 10">Belongs to the PTPA-type PPIase family.</text>
</comment>